<dbReference type="EC" id="3.4.16.4" evidence="5"/>
<dbReference type="InterPro" id="IPR036138">
    <property type="entry name" value="PBP_dimer_sf"/>
</dbReference>
<dbReference type="EMBL" id="BMOF01000038">
    <property type="protein sequence ID" value="GGK03920.1"/>
    <property type="molecule type" value="Genomic_DNA"/>
</dbReference>
<dbReference type="GO" id="GO:0008658">
    <property type="term" value="F:penicillin binding"/>
    <property type="evidence" value="ECO:0007669"/>
    <property type="project" value="InterPro"/>
</dbReference>
<comment type="subcellular location">
    <subcellularLocation>
        <location evidence="2">Cell membrane</location>
    </subcellularLocation>
    <subcellularLocation>
        <location evidence="1">Membrane</location>
        <topology evidence="1">Single-pass membrane protein</topology>
    </subcellularLocation>
</comment>
<dbReference type="PANTHER" id="PTHR30627">
    <property type="entry name" value="PEPTIDOGLYCAN D,D-TRANSPEPTIDASE"/>
    <property type="match status" value="1"/>
</dbReference>
<evidence type="ECO:0000256" key="5">
    <source>
        <dbReference type="ARBA" id="ARBA00012448"/>
    </source>
</evidence>
<keyword evidence="8" id="KW-0133">Cell shape</keyword>
<evidence type="ECO:0000259" key="17">
    <source>
        <dbReference type="Pfam" id="PF03717"/>
    </source>
</evidence>
<dbReference type="GO" id="GO:0009252">
    <property type="term" value="P:peptidoglycan biosynthetic process"/>
    <property type="evidence" value="ECO:0007669"/>
    <property type="project" value="UniProtKB-UniPathway"/>
</dbReference>
<evidence type="ECO:0000256" key="12">
    <source>
        <dbReference type="ARBA" id="ARBA00023316"/>
    </source>
</evidence>
<dbReference type="SUPFAM" id="SSF56601">
    <property type="entry name" value="beta-lactamase/transpeptidase-like"/>
    <property type="match status" value="1"/>
</dbReference>
<feature type="compositionally biased region" description="Low complexity" evidence="14">
    <location>
        <begin position="668"/>
        <end position="693"/>
    </location>
</feature>
<evidence type="ECO:0000256" key="3">
    <source>
        <dbReference type="ARBA" id="ARBA00004752"/>
    </source>
</evidence>
<dbReference type="SUPFAM" id="SSF56519">
    <property type="entry name" value="Penicillin binding protein dimerisation domain"/>
    <property type="match status" value="1"/>
</dbReference>
<evidence type="ECO:0000256" key="13">
    <source>
        <dbReference type="ARBA" id="ARBA00034000"/>
    </source>
</evidence>
<keyword evidence="6" id="KW-1003">Cell membrane</keyword>
<reference evidence="18" key="2">
    <citation type="submission" date="2020-09" db="EMBL/GenBank/DDBJ databases">
        <authorList>
            <person name="Sun Q."/>
            <person name="Ohkuma M."/>
        </authorList>
    </citation>
    <scope>NUCLEOTIDE SEQUENCE</scope>
    <source>
        <strain evidence="18">JCM 14719</strain>
    </source>
</reference>
<dbReference type="InterPro" id="IPR012338">
    <property type="entry name" value="Beta-lactam/transpept-like"/>
</dbReference>
<dbReference type="Pfam" id="PF03717">
    <property type="entry name" value="PBP_dimer"/>
    <property type="match status" value="1"/>
</dbReference>
<organism evidence="18 19">
    <name type="scientific">Calditerricola satsumensis</name>
    <dbReference type="NCBI Taxonomy" id="373054"/>
    <lineage>
        <taxon>Bacteria</taxon>
        <taxon>Bacillati</taxon>
        <taxon>Bacillota</taxon>
        <taxon>Bacilli</taxon>
        <taxon>Bacillales</taxon>
        <taxon>Bacillaceae</taxon>
        <taxon>Calditerricola</taxon>
    </lineage>
</organism>
<comment type="catalytic activity">
    <reaction evidence="13">
        <text>Preferential cleavage: (Ac)2-L-Lys-D-Ala-|-D-Ala. Also transpeptidation of peptidyl-alanyl moieties that are N-acyl substituents of D-alanine.</text>
        <dbReference type="EC" id="3.4.16.4"/>
    </reaction>
</comment>
<evidence type="ECO:0000256" key="8">
    <source>
        <dbReference type="ARBA" id="ARBA00022960"/>
    </source>
</evidence>
<dbReference type="InterPro" id="IPR005311">
    <property type="entry name" value="PBP_dimer"/>
</dbReference>
<dbReference type="PANTHER" id="PTHR30627:SF2">
    <property type="entry name" value="PEPTIDOGLYCAN D,D-TRANSPEPTIDASE MRDA"/>
    <property type="match status" value="1"/>
</dbReference>
<dbReference type="GO" id="GO:0009002">
    <property type="term" value="F:serine-type D-Ala-D-Ala carboxypeptidase activity"/>
    <property type="evidence" value="ECO:0007669"/>
    <property type="project" value="UniProtKB-EC"/>
</dbReference>
<feature type="domain" description="Penicillin-binding protein transpeptidase" evidence="16">
    <location>
        <begin position="325"/>
        <end position="654"/>
    </location>
</feature>
<dbReference type="Pfam" id="PF00905">
    <property type="entry name" value="Transpeptidase"/>
    <property type="match status" value="1"/>
</dbReference>
<dbReference type="UniPathway" id="UPA00219"/>
<evidence type="ECO:0000256" key="1">
    <source>
        <dbReference type="ARBA" id="ARBA00004167"/>
    </source>
</evidence>
<dbReference type="GO" id="GO:0071972">
    <property type="term" value="F:peptidoglycan L,D-transpeptidase activity"/>
    <property type="evidence" value="ECO:0007669"/>
    <property type="project" value="TreeGrafter"/>
</dbReference>
<keyword evidence="19" id="KW-1185">Reference proteome</keyword>
<dbReference type="InterPro" id="IPR001460">
    <property type="entry name" value="PCN-bd_Tpept"/>
</dbReference>
<dbReference type="RefSeq" id="WP_188817665.1">
    <property type="nucleotide sequence ID" value="NZ_BMOF01000038.1"/>
</dbReference>
<evidence type="ECO:0000256" key="6">
    <source>
        <dbReference type="ARBA" id="ARBA00022475"/>
    </source>
</evidence>
<dbReference type="Gene3D" id="3.90.1310.10">
    <property type="entry name" value="Penicillin-binding protein 2a (Domain 2)"/>
    <property type="match status" value="1"/>
</dbReference>
<keyword evidence="9" id="KW-0573">Peptidoglycan synthesis</keyword>
<keyword evidence="7 15" id="KW-0812">Transmembrane</keyword>
<evidence type="ECO:0000313" key="18">
    <source>
        <dbReference type="EMBL" id="GGK03920.1"/>
    </source>
</evidence>
<gene>
    <name evidence="18" type="primary">yqgF</name>
    <name evidence="18" type="ORF">GCM10007043_17510</name>
</gene>
<evidence type="ECO:0000256" key="7">
    <source>
        <dbReference type="ARBA" id="ARBA00022692"/>
    </source>
</evidence>
<feature type="transmembrane region" description="Helical" evidence="15">
    <location>
        <begin position="27"/>
        <end position="47"/>
    </location>
</feature>
<dbReference type="GO" id="GO:0071555">
    <property type="term" value="P:cell wall organization"/>
    <property type="evidence" value="ECO:0007669"/>
    <property type="project" value="UniProtKB-KW"/>
</dbReference>
<name>A0A8J3B9G9_9BACI</name>
<feature type="region of interest" description="Disordered" evidence="14">
    <location>
        <begin position="664"/>
        <end position="693"/>
    </location>
</feature>
<dbReference type="InterPro" id="IPR050515">
    <property type="entry name" value="Beta-lactam/transpept"/>
</dbReference>
<evidence type="ECO:0000256" key="10">
    <source>
        <dbReference type="ARBA" id="ARBA00022989"/>
    </source>
</evidence>
<evidence type="ECO:0000256" key="4">
    <source>
        <dbReference type="ARBA" id="ARBA00007171"/>
    </source>
</evidence>
<reference evidence="18" key="1">
    <citation type="journal article" date="2014" name="Int. J. Syst. Evol. Microbiol.">
        <title>Complete genome sequence of Corynebacterium casei LMG S-19264T (=DSM 44701T), isolated from a smear-ripened cheese.</title>
        <authorList>
            <consortium name="US DOE Joint Genome Institute (JGI-PGF)"/>
            <person name="Walter F."/>
            <person name="Albersmeier A."/>
            <person name="Kalinowski J."/>
            <person name="Ruckert C."/>
        </authorList>
    </citation>
    <scope>NUCLEOTIDE SEQUENCE</scope>
    <source>
        <strain evidence="18">JCM 14719</strain>
    </source>
</reference>
<evidence type="ECO:0000256" key="2">
    <source>
        <dbReference type="ARBA" id="ARBA00004236"/>
    </source>
</evidence>
<evidence type="ECO:0000256" key="11">
    <source>
        <dbReference type="ARBA" id="ARBA00023136"/>
    </source>
</evidence>
<comment type="caution">
    <text evidence="18">The sequence shown here is derived from an EMBL/GenBank/DDBJ whole genome shotgun (WGS) entry which is preliminary data.</text>
</comment>
<sequence>MMEQELERRERPSEEQKPLFARIHRRFNALFFVAFLFFAALVLRLAVVQLVHGEQYAREAEANSVKRIPIAAPRGWILDRNGEVLVTNEPVYTVTFLESEGQHINVDEVADRLARLLDSDADDPAKVPLSEVKERLSKMEKYRNQPLPTDEAALRHLYEKESILEAMRSGYRFMPHRIKEGLSVEEVARVSENLDKLPGVRLVVESKRHYKRGAFLTHVLGYTKPIDAKNKDYYLAQGYQIDDKVGVSGLEAYYEAQLRGEDGVMEVKVDKNGRTVEMREAARPKRGHDLVLTIDARFQDAVERILEEEVKRLRQKGSGKADKAIALAMNPNTGEILAMAIYPDYDLNLYNLSGKAFSDAYKAHIQGRERNEAIYGGFSPGSTIKPGTVLMGLQKGLTSPNETLYCRGAMIIGDRPFRDFQGRAHGPVNARTALQKSCNIYMYEIGLRLTRTKDSFTATLSEMDTFYAQFGLGVKTGIDLPGEKIGLRATDTKLGNIAHYTIGQYHAYTPIQLLQYVSTIANGGYRMRPFLVKEIRGESEGTEGLGPVLAVRKPEVLGRVEVDPRYLQVVREGMRLATQKGGTAAGAFAGFPIPVGVKTGTVQVDTKRGIDNALMIGFAPFDKPEIAFVVIVTDVPKGYTGGSAAGPIARRMLEAYFGLGASAKGNVSSPSGAGNSAASAGAGEENAPAVPKR</sequence>
<feature type="domain" description="Penicillin-binding protein dimerisation" evidence="17">
    <location>
        <begin position="70"/>
        <end position="277"/>
    </location>
</feature>
<evidence type="ECO:0000313" key="19">
    <source>
        <dbReference type="Proteomes" id="UP000637720"/>
    </source>
</evidence>
<dbReference type="AlphaFoldDB" id="A0A8J3B9G9"/>
<evidence type="ECO:0000256" key="15">
    <source>
        <dbReference type="SAM" id="Phobius"/>
    </source>
</evidence>
<comment type="pathway">
    <text evidence="3">Cell wall biogenesis; peptidoglycan biosynthesis.</text>
</comment>
<proteinExistence type="inferred from homology"/>
<dbReference type="Proteomes" id="UP000637720">
    <property type="component" value="Unassembled WGS sequence"/>
</dbReference>
<dbReference type="GO" id="GO:0005886">
    <property type="term" value="C:plasma membrane"/>
    <property type="evidence" value="ECO:0007669"/>
    <property type="project" value="UniProtKB-SubCell"/>
</dbReference>
<comment type="similarity">
    <text evidence="4">Belongs to the transpeptidase family.</text>
</comment>
<keyword evidence="11 15" id="KW-0472">Membrane</keyword>
<keyword evidence="12" id="KW-0961">Cell wall biogenesis/degradation</keyword>
<dbReference type="GO" id="GO:0008360">
    <property type="term" value="P:regulation of cell shape"/>
    <property type="evidence" value="ECO:0007669"/>
    <property type="project" value="UniProtKB-KW"/>
</dbReference>
<keyword evidence="10 15" id="KW-1133">Transmembrane helix</keyword>
<accession>A0A8J3B9G9</accession>
<evidence type="ECO:0000256" key="9">
    <source>
        <dbReference type="ARBA" id="ARBA00022984"/>
    </source>
</evidence>
<protein>
    <recommendedName>
        <fullName evidence="5">serine-type D-Ala-D-Ala carboxypeptidase</fullName>
        <ecNumber evidence="5">3.4.16.4</ecNumber>
    </recommendedName>
</protein>
<evidence type="ECO:0000256" key="14">
    <source>
        <dbReference type="SAM" id="MobiDB-lite"/>
    </source>
</evidence>
<evidence type="ECO:0000259" key="16">
    <source>
        <dbReference type="Pfam" id="PF00905"/>
    </source>
</evidence>
<dbReference type="Gene3D" id="3.40.710.10">
    <property type="entry name" value="DD-peptidase/beta-lactamase superfamily"/>
    <property type="match status" value="1"/>
</dbReference>